<proteinExistence type="predicted"/>
<comment type="caution">
    <text evidence="2">The sequence shown here is derived from an EMBL/GenBank/DDBJ whole genome shotgun (WGS) entry which is preliminary data.</text>
</comment>
<dbReference type="GO" id="GO:0016747">
    <property type="term" value="F:acyltransferase activity, transferring groups other than amino-acyl groups"/>
    <property type="evidence" value="ECO:0007669"/>
    <property type="project" value="InterPro"/>
</dbReference>
<dbReference type="SUPFAM" id="SSF55729">
    <property type="entry name" value="Acyl-CoA N-acyltransferases (Nat)"/>
    <property type="match status" value="1"/>
</dbReference>
<protein>
    <submittedName>
        <fullName evidence="2">GNAT family N-acetyltransferase</fullName>
    </submittedName>
</protein>
<accession>A0A5B3GV41</accession>
<dbReference type="RefSeq" id="WP_130065561.1">
    <property type="nucleotide sequence ID" value="NZ_RCXC01000014.1"/>
</dbReference>
<reference evidence="2 3" key="1">
    <citation type="journal article" date="2019" name="Nat. Med.">
        <title>A library of human gut bacterial isolates paired with longitudinal multiomics data enables mechanistic microbiome research.</title>
        <authorList>
            <person name="Poyet M."/>
            <person name="Groussin M."/>
            <person name="Gibbons S.M."/>
            <person name="Avila-Pacheco J."/>
            <person name="Jiang X."/>
            <person name="Kearney S.M."/>
            <person name="Perrotta A.R."/>
            <person name="Berdy B."/>
            <person name="Zhao S."/>
            <person name="Lieberman T.D."/>
            <person name="Swanson P.K."/>
            <person name="Smith M."/>
            <person name="Roesemann S."/>
            <person name="Alexander J.E."/>
            <person name="Rich S.A."/>
            <person name="Livny J."/>
            <person name="Vlamakis H."/>
            <person name="Clish C."/>
            <person name="Bullock K."/>
            <person name="Deik A."/>
            <person name="Scott J."/>
            <person name="Pierce K.A."/>
            <person name="Xavier R.J."/>
            <person name="Alm E.J."/>
        </authorList>
    </citation>
    <scope>NUCLEOTIDE SEQUENCE [LARGE SCALE GENOMIC DNA]</scope>
    <source>
        <strain evidence="2 3">BIOML-A266</strain>
    </source>
</reference>
<feature type="domain" description="N-acetyltransferase" evidence="1">
    <location>
        <begin position="7"/>
        <end position="146"/>
    </location>
</feature>
<dbReference type="Gene3D" id="3.40.630.30">
    <property type="match status" value="1"/>
</dbReference>
<dbReference type="Proteomes" id="UP000322940">
    <property type="component" value="Unassembled WGS sequence"/>
</dbReference>
<dbReference type="InterPro" id="IPR016181">
    <property type="entry name" value="Acyl_CoA_acyltransferase"/>
</dbReference>
<evidence type="ECO:0000313" key="3">
    <source>
        <dbReference type="Proteomes" id="UP000322940"/>
    </source>
</evidence>
<evidence type="ECO:0000259" key="1">
    <source>
        <dbReference type="PROSITE" id="PS51186"/>
    </source>
</evidence>
<sequence>MYPVIAKHFSELSVREYHRIVQAREAVFFLEQHITEPDADAADPQSVFMWMEDNARVVAFLRVIPAGIAYDEASVGRVLVDASYRRGLCRSLMSEALRYIARTWGPQPIRISAQEHLAGFYATFGFAPVSGTYFEAGIPHVKMLRP</sequence>
<dbReference type="CDD" id="cd04301">
    <property type="entry name" value="NAT_SF"/>
    <property type="match status" value="1"/>
</dbReference>
<gene>
    <name evidence="2" type="ORF">F2Y10_12060</name>
</gene>
<dbReference type="EMBL" id="VVXH01000012">
    <property type="protein sequence ID" value="KAA2377092.1"/>
    <property type="molecule type" value="Genomic_DNA"/>
</dbReference>
<dbReference type="Pfam" id="PF13673">
    <property type="entry name" value="Acetyltransf_10"/>
    <property type="match status" value="1"/>
</dbReference>
<name>A0A5B3GV41_9BACT</name>
<organism evidence="2 3">
    <name type="scientific">Alistipes onderdonkii</name>
    <dbReference type="NCBI Taxonomy" id="328813"/>
    <lineage>
        <taxon>Bacteria</taxon>
        <taxon>Pseudomonadati</taxon>
        <taxon>Bacteroidota</taxon>
        <taxon>Bacteroidia</taxon>
        <taxon>Bacteroidales</taxon>
        <taxon>Rikenellaceae</taxon>
        <taxon>Alistipes</taxon>
    </lineage>
</organism>
<keyword evidence="2" id="KW-0808">Transferase</keyword>
<dbReference type="AlphaFoldDB" id="A0A5B3GV41"/>
<dbReference type="InterPro" id="IPR000182">
    <property type="entry name" value="GNAT_dom"/>
</dbReference>
<dbReference type="PROSITE" id="PS51186">
    <property type="entry name" value="GNAT"/>
    <property type="match status" value="1"/>
</dbReference>
<evidence type="ECO:0000313" key="2">
    <source>
        <dbReference type="EMBL" id="KAA2377092.1"/>
    </source>
</evidence>